<reference evidence="5 6" key="1">
    <citation type="submission" date="2019-12" db="EMBL/GenBank/DDBJ databases">
        <title>Draft genome sequence of the ascomycete Xylaria multiplex DSM 110363.</title>
        <authorList>
            <person name="Buettner E."/>
            <person name="Kellner H."/>
        </authorList>
    </citation>
    <scope>NUCLEOTIDE SEQUENCE [LARGE SCALE GENOMIC DNA]</scope>
    <source>
        <strain evidence="5 6">DSM 110363</strain>
    </source>
</reference>
<evidence type="ECO:0000256" key="1">
    <source>
        <dbReference type="ARBA" id="ARBA00004173"/>
    </source>
</evidence>
<feature type="compositionally biased region" description="Low complexity" evidence="3">
    <location>
        <begin position="299"/>
        <end position="311"/>
    </location>
</feature>
<dbReference type="GO" id="GO:0005739">
    <property type="term" value="C:mitochondrion"/>
    <property type="evidence" value="ECO:0007669"/>
    <property type="project" value="UniProtKB-SubCell"/>
</dbReference>
<comment type="caution">
    <text evidence="5">The sequence shown here is derived from an EMBL/GenBank/DDBJ whole genome shotgun (WGS) entry which is preliminary data.</text>
</comment>
<name>A0A7C8MQ09_9PEZI</name>
<dbReference type="Gene3D" id="3.30.420.10">
    <property type="entry name" value="Ribonuclease H-like superfamily/Ribonuclease H"/>
    <property type="match status" value="1"/>
</dbReference>
<dbReference type="CDD" id="cd09272">
    <property type="entry name" value="RNase_HI_RT_Ty1"/>
    <property type="match status" value="1"/>
</dbReference>
<dbReference type="Pfam" id="PF07727">
    <property type="entry name" value="RVT_2"/>
    <property type="match status" value="1"/>
</dbReference>
<keyword evidence="2" id="KW-0496">Mitochondrion</keyword>
<organism evidence="5 6">
    <name type="scientific">Xylaria multiplex</name>
    <dbReference type="NCBI Taxonomy" id="323545"/>
    <lineage>
        <taxon>Eukaryota</taxon>
        <taxon>Fungi</taxon>
        <taxon>Dikarya</taxon>
        <taxon>Ascomycota</taxon>
        <taxon>Pezizomycotina</taxon>
        <taxon>Sordariomycetes</taxon>
        <taxon>Xylariomycetidae</taxon>
        <taxon>Xylariales</taxon>
        <taxon>Xylariaceae</taxon>
        <taxon>Xylaria</taxon>
    </lineage>
</organism>
<accession>A0A7C8MQ09</accession>
<dbReference type="OrthoDB" id="4731637at2759"/>
<evidence type="ECO:0000256" key="2">
    <source>
        <dbReference type="ARBA" id="ARBA00023128"/>
    </source>
</evidence>
<evidence type="ECO:0000256" key="3">
    <source>
        <dbReference type="SAM" id="MobiDB-lite"/>
    </source>
</evidence>
<comment type="subcellular location">
    <subcellularLocation>
        <location evidence="1">Mitochondrion</location>
    </subcellularLocation>
</comment>
<protein>
    <recommendedName>
        <fullName evidence="4">Reverse transcriptase Ty1/copia-type domain-containing protein</fullName>
    </recommendedName>
</protein>
<gene>
    <name evidence="5" type="ORF">GQX73_g2825</name>
</gene>
<evidence type="ECO:0000313" key="6">
    <source>
        <dbReference type="Proteomes" id="UP000481858"/>
    </source>
</evidence>
<feature type="region of interest" description="Disordered" evidence="3">
    <location>
        <begin position="785"/>
        <end position="966"/>
    </location>
</feature>
<dbReference type="InterPro" id="IPR013103">
    <property type="entry name" value="RVT_2"/>
</dbReference>
<feature type="compositionally biased region" description="Acidic residues" evidence="3">
    <location>
        <begin position="916"/>
        <end position="926"/>
    </location>
</feature>
<evidence type="ECO:0000313" key="5">
    <source>
        <dbReference type="EMBL" id="KAF2970752.1"/>
    </source>
</evidence>
<feature type="domain" description="Reverse transcriptase Ty1/copia-type" evidence="4">
    <location>
        <begin position="1095"/>
        <end position="1293"/>
    </location>
</feature>
<dbReference type="Proteomes" id="UP000481858">
    <property type="component" value="Unassembled WGS sequence"/>
</dbReference>
<dbReference type="InterPro" id="IPR043502">
    <property type="entry name" value="DNA/RNA_pol_sf"/>
</dbReference>
<dbReference type="InterPro" id="IPR012337">
    <property type="entry name" value="RNaseH-like_sf"/>
</dbReference>
<dbReference type="PANTHER" id="PTHR11439">
    <property type="entry name" value="GAG-POL-RELATED RETROTRANSPOSON"/>
    <property type="match status" value="1"/>
</dbReference>
<dbReference type="SUPFAM" id="SSF56672">
    <property type="entry name" value="DNA/RNA polymerases"/>
    <property type="match status" value="1"/>
</dbReference>
<dbReference type="EMBL" id="WUBL01000019">
    <property type="protein sequence ID" value="KAF2970752.1"/>
    <property type="molecule type" value="Genomic_DNA"/>
</dbReference>
<evidence type="ECO:0000259" key="4">
    <source>
        <dbReference type="Pfam" id="PF07727"/>
    </source>
</evidence>
<dbReference type="GO" id="GO:0003676">
    <property type="term" value="F:nucleic acid binding"/>
    <property type="evidence" value="ECO:0007669"/>
    <property type="project" value="InterPro"/>
</dbReference>
<proteinExistence type="predicted"/>
<dbReference type="SUPFAM" id="SSF53098">
    <property type="entry name" value="Ribonuclease H-like"/>
    <property type="match status" value="1"/>
</dbReference>
<dbReference type="PANTHER" id="PTHR11439:SF438">
    <property type="entry name" value="REVERSE TRANSCRIPTASE TY1_COPIA-TYPE DOMAIN-CONTAINING PROTEIN"/>
    <property type="match status" value="1"/>
</dbReference>
<feature type="compositionally biased region" description="Basic and acidic residues" evidence="3">
    <location>
        <begin position="871"/>
        <end position="882"/>
    </location>
</feature>
<sequence length="1563" mass="176166">MTLITSAENPIQGETALRDQYDYPAWIQELQVIATLNELWDAINPDAPDCVFNPKVAPPEPSRTAVRDELIERRNQQHFVIYQLWLRSPVATRGKAPEPPSEELSDAEIQPRLDELRKDYPTIERDFKKKADSYIALYQWVYRTVDRSIMGAVTTKLIIGESINLQQTVRALRDMLAPTRSARETQAQYQYQEALSRARNGGIKPNVWFATWNQAYLNATALNLPEVNGVLATRNFLEAIRVRMAPDWARQQIASLTMDEQLGRPLVSLEQYARVFSTLVHEELSRGKHNGGGIFATLGGRSQGQSQNQRSGRGGSAKQGNSASQGHQCPCLPDLSKTHFWLPHVCGRLQFAITGASDRKGIKLSPEQVERIKERWGFTRWTELRQKIAKEGWSVTNPYGKGGSNKGASEGKWPDPNLTCTVIDRTLVKGILTNPGIYTTLGYGLHPLSESTVIDNCGALHLVNTKELLVPGSFVLSEDGESVDAGTTSFPILGRGKRIISNVLASAKGKDTANLTLENVALVEGFHVNIVSEARLRDSGIWYCGLDCSLRYGTLQNSVLMKQLTRKLNLVFLEYKPISIYSSSSLVVRPQVYGTLKRFERWVMRQYRLPICKMRSDRERAVISERGKTDFQRWSKDEGIDLELPPAYVKEPVGGSERAGQEVITKAIKMLQGAGLPNELWTEAVHAAAWLHNRSPSEAHDLHAPVEVLLNWFRQYHRWYSPESVISRTADLRPDWSNTWAVWIPQLDEVITTRDVRFDEEIFYQKEQEKLAIKIDTGLVRSISLPLPDPEEIPETTNVWETTPPTHLEPEPEDPPSETGGDPSPNDHSAGSQPEEHESGVGASEEQDKGDPGALRDQPHGLMTPQETPEPEWHPDRTREQIEAAEQPGNEPGTAAEQSGDREPHQEVHSTGTEEAANDPPEDPAEDCIVVGGQPAQQQPAREIRTSGVRSSRRLRGEPPENVAGNERNAGVFTAFTRPIYGEQEINTPDDPSWINFLNTFMPDQLEAIHQGDREHKTLHAVFAAAVNQHKAERLGAAPQQPRIHRNDLVKPPPKAWKDLAKHPLGDQFRENAAKEIARLQKMNAMIVIPREEAEYEPLPLKWVFAYKFDEKGYLETCKARLVARGDLQVEDTLQSTYAATLAAKTFRIMMAIAAQFDLEVKQFDVISAFLNAARTGEKPVACELPDGFKQESKAALLNRALYGLRDSPLLWYKEFASTLKKLQLIPSPEEPCLFYSPDRKVYIIFYVDDFLVMYHKKDEKEAQRVISGIKGAYELKEQGDVSWFLGIRYIEKIAQRFGLADNSWIPITPLPMKELEKYLGTATKVQIKVFQERVGSILYTAIMIRPDVAYAVAQLSKHLTNPSPEHLAMADQVIRYLYHTRFLGITYGHWEQSAQALLIAGDASFGDDKETRRSSHGYIMFLFGGAICWKATRQSTVATSTTEAEINVLGLTGVETMALKRLFRDIDLELGQEWTIFSDNTQAIRLVVGENERINTRLRHVDIQNMWVKQEHRKGSFKVVYLPTDQMPADGLTKNLPRAQYEHFRALINLQDASHLVQKRSI</sequence>
<feature type="compositionally biased region" description="Polar residues" evidence="3">
    <location>
        <begin position="318"/>
        <end position="327"/>
    </location>
</feature>
<keyword evidence="6" id="KW-1185">Reference proteome</keyword>
<dbReference type="InParanoid" id="A0A7C8MQ09"/>
<dbReference type="InterPro" id="IPR036397">
    <property type="entry name" value="RNaseH_sf"/>
</dbReference>
<feature type="region of interest" description="Disordered" evidence="3">
    <location>
        <begin position="291"/>
        <end position="327"/>
    </location>
</feature>
<feature type="compositionally biased region" description="Basic and acidic residues" evidence="3">
    <location>
        <begin position="899"/>
        <end position="908"/>
    </location>
</feature>